<evidence type="ECO:0000313" key="1">
    <source>
        <dbReference type="EMBL" id="MBC5690621.1"/>
    </source>
</evidence>
<dbReference type="Proteomes" id="UP000652477">
    <property type="component" value="Unassembled WGS sequence"/>
</dbReference>
<organism evidence="1 2">
    <name type="scientific">Mediterraneibacter hominis</name>
    <dbReference type="NCBI Taxonomy" id="2763054"/>
    <lineage>
        <taxon>Bacteria</taxon>
        <taxon>Bacillati</taxon>
        <taxon>Bacillota</taxon>
        <taxon>Clostridia</taxon>
        <taxon>Lachnospirales</taxon>
        <taxon>Lachnospiraceae</taxon>
        <taxon>Mediterraneibacter</taxon>
    </lineage>
</organism>
<dbReference type="RefSeq" id="WP_186877272.1">
    <property type="nucleotide sequence ID" value="NZ_JACOPF010000006.1"/>
</dbReference>
<evidence type="ECO:0000313" key="2">
    <source>
        <dbReference type="Proteomes" id="UP000652477"/>
    </source>
</evidence>
<dbReference type="AlphaFoldDB" id="A0A923LMG4"/>
<keyword evidence="2" id="KW-1185">Reference proteome</keyword>
<dbReference type="EMBL" id="JACOPF010000006">
    <property type="protein sequence ID" value="MBC5690621.1"/>
    <property type="molecule type" value="Genomic_DNA"/>
</dbReference>
<gene>
    <name evidence="1" type="ORF">H8S37_17045</name>
</gene>
<name>A0A923LMG4_9FIRM</name>
<reference evidence="1" key="1">
    <citation type="submission" date="2020-08" db="EMBL/GenBank/DDBJ databases">
        <title>Genome public.</title>
        <authorList>
            <person name="Liu C."/>
            <person name="Sun Q."/>
        </authorList>
    </citation>
    <scope>NUCLEOTIDE SEQUENCE</scope>
    <source>
        <strain evidence="1">NSJ-55</strain>
    </source>
</reference>
<accession>A0A923LMG4</accession>
<sequence length="470" mass="54659">MVLWIQRETERLKLYKKYLEEKKLYCPSGSLGPAEETDRAEQKDSFLELGSYVLGPVLNVFVIWVLKEAAKSGKKRLYFLARDGYFMYRAALVYKEKWKLDIDCRYISCSRYCLRLPVFHLNEKDAMEYICRDSIGLDMEHLLNRAGLEEGEKEAVLKELGKEKRAAVSYAQLKEIKKALRKSAVFMEAMRKHSREALPALKGYLTQEGFLDGVSDAVVDSGWVGSMQKTLQEVLRYMGRTEELEGYYFGLYELPKKVKRNTYHCFYFSPEGQLCEKVNFNNNVFEVLFSAPHGMTLGYEKKEGKYVPVYGEITPERKAYLESLETALAGYIRQAAKETGSLENTDCEDAKQSLKKILKLFMTRPTRAEAKRYGNLPFCDDVLEYGNRPLAVKMNRRELKENHVVSKALALSGIRKKEIKESAWYEGSAVRCAKRPGYHLIQYSMYKYLLYMRQMYIWRKENGRNEKNES</sequence>
<protein>
    <submittedName>
        <fullName evidence="1">Uncharacterized protein</fullName>
    </submittedName>
</protein>
<proteinExistence type="predicted"/>
<comment type="caution">
    <text evidence="1">The sequence shown here is derived from an EMBL/GenBank/DDBJ whole genome shotgun (WGS) entry which is preliminary data.</text>
</comment>